<feature type="transmembrane region" description="Helical" evidence="1">
    <location>
        <begin position="14"/>
        <end position="35"/>
    </location>
</feature>
<keyword evidence="3" id="KW-1185">Reference proteome</keyword>
<dbReference type="Proteomes" id="UP000654604">
    <property type="component" value="Unassembled WGS sequence"/>
</dbReference>
<keyword evidence="1" id="KW-0812">Transmembrane</keyword>
<name>A0ABR9V2G0_9CHRO</name>
<keyword evidence="1" id="KW-0472">Membrane</keyword>
<evidence type="ECO:0000256" key="1">
    <source>
        <dbReference type="SAM" id="Phobius"/>
    </source>
</evidence>
<evidence type="ECO:0000313" key="2">
    <source>
        <dbReference type="EMBL" id="MBE9222089.1"/>
    </source>
</evidence>
<comment type="caution">
    <text evidence="2">The sequence shown here is derived from an EMBL/GenBank/DDBJ whole genome shotgun (WGS) entry which is preliminary data.</text>
</comment>
<evidence type="ECO:0008006" key="4">
    <source>
        <dbReference type="Google" id="ProtNLM"/>
    </source>
</evidence>
<gene>
    <name evidence="2" type="ORF">IQ215_05200</name>
</gene>
<feature type="transmembrane region" description="Helical" evidence="1">
    <location>
        <begin position="41"/>
        <end position="64"/>
    </location>
</feature>
<accession>A0ABR9V2G0</accession>
<dbReference type="RefSeq" id="WP_193800256.1">
    <property type="nucleotide sequence ID" value="NZ_JADEWC010000008.1"/>
</dbReference>
<protein>
    <recommendedName>
        <fullName evidence="4">Hydrogenase maturation nickel metallochaperone HypA</fullName>
    </recommendedName>
</protein>
<reference evidence="2 3" key="1">
    <citation type="submission" date="2020-10" db="EMBL/GenBank/DDBJ databases">
        <authorList>
            <person name="Castelo-Branco R."/>
            <person name="Eusebio N."/>
            <person name="Adriana R."/>
            <person name="Vieira A."/>
            <person name="Brugerolle De Fraissinette N."/>
            <person name="Rezende De Castro R."/>
            <person name="Schneider M.P."/>
            <person name="Vasconcelos V."/>
            <person name="Leao P.N."/>
        </authorList>
    </citation>
    <scope>NUCLEOTIDE SEQUENCE [LARGE SCALE GENOMIC DNA]</scope>
    <source>
        <strain evidence="2 3">LEGE 03274</strain>
    </source>
</reference>
<evidence type="ECO:0000313" key="3">
    <source>
        <dbReference type="Proteomes" id="UP000654604"/>
    </source>
</evidence>
<dbReference type="EMBL" id="JADEWC010000008">
    <property type="protein sequence ID" value="MBE9222089.1"/>
    <property type="molecule type" value="Genomic_DNA"/>
</dbReference>
<proteinExistence type="predicted"/>
<organism evidence="2 3">
    <name type="scientific">Cyanobacterium stanieri LEGE 03274</name>
    <dbReference type="NCBI Taxonomy" id="1828756"/>
    <lineage>
        <taxon>Bacteria</taxon>
        <taxon>Bacillati</taxon>
        <taxon>Cyanobacteriota</taxon>
        <taxon>Cyanophyceae</taxon>
        <taxon>Oscillatoriophycideae</taxon>
        <taxon>Chroococcales</taxon>
        <taxon>Geminocystaceae</taxon>
        <taxon>Cyanobacterium</taxon>
    </lineage>
</organism>
<sequence>MKPDYRTILINPNYANYGCLSLLLILTLIVAIVGWDWVINGVVIFLALLIIVPVVGGLIFRWWLKANIMEDSCPVCGYTFAGFNNKQCRCPSCGETLMANHGNFERVTPEGTIDIDAVDVSVKNIDDNLDSK</sequence>
<keyword evidence="1" id="KW-1133">Transmembrane helix</keyword>